<proteinExistence type="predicted"/>
<feature type="compositionally biased region" description="Low complexity" evidence="2">
    <location>
        <begin position="184"/>
        <end position="198"/>
    </location>
</feature>
<dbReference type="PANTHER" id="PTHR23159:SF31">
    <property type="entry name" value="CENTROSOME-ASSOCIATED PROTEIN CEP250 ISOFORM X1"/>
    <property type="match status" value="1"/>
</dbReference>
<feature type="compositionally biased region" description="Low complexity" evidence="2">
    <location>
        <begin position="30"/>
        <end position="39"/>
    </location>
</feature>
<feature type="region of interest" description="Disordered" evidence="2">
    <location>
        <begin position="388"/>
        <end position="413"/>
    </location>
</feature>
<dbReference type="EMBL" id="JAVHJL010000004">
    <property type="protein sequence ID" value="KAK6504814.1"/>
    <property type="molecule type" value="Genomic_DNA"/>
</dbReference>
<feature type="compositionally biased region" description="Low complexity" evidence="2">
    <location>
        <begin position="86"/>
        <end position="142"/>
    </location>
</feature>
<sequence>MASIWRVDNQDEDKYSHSRTLSSPAAVAGTSTSTSTSTSDSVYAESHKDLDLIDLIPPSTPPQQSLVLLHSPSKRRIPHRQSPLRITTTTTINNNNNSNTSDNNPSNINHINPTTPTTSIQVPLASTSNNNNNPDDSPTALHTTTSYATLSLLSAVGSGSGRRKLKEFPGLIPLSRYFIPPSPSSTSTTTPVAGNTPTTPTPPPLHPSPYSPTTSSFSSSALEGAGEDGGAKVDTYNVKTIGSAFTTPNISPTNTTFKQADEEIGLPKSSSEGIQTDDTNMEEKPPVAIVGDPEPLMTQDLLNFYKNRLHELEKSSQQELLERISVLRGFLLEHHDATNRLESQLHELQEENQSLSHELQETVKHKVEIIALQKENEVLKEKIDQLSKNQDVSPYHPAPIPSPDPSVTSSAKEEPHEIGYEKIQTHYEDLIAQLLTKFAEQSAARESERSLANQNIDQLNDRCRRLETAVSDSLKDTILERGKRVGLEEKLKETEEELNVSVWEMQSQIEIFERHINESRMSPEGLQTVLEEGAFGLDGINEDEEFGDMIPPEMFDDLPDAGVRRASTIGSISPKRVPGSMSPRKTPSPTKQRRTPSPTSNVRDSGVQTEEESADARDISELRQELQDMIADRKAEEDDLKTKRADLEATYEKFIGIIEQAKSRDEEYNHLKAETVELRHQVEDLLEQHELDHEELLTRQHDLDAMFEQLEGALKQGVSDKQEITRINNEIEDLKKQLEEVDSVSIIKDDSEIKDLKAQIEELKKEKEVIQDKLERAEAEVQGLKTLVETLEQGSGEKDEKEEEETPKEEPKAPTEDVNALRKKLETAEKELASLRTQILELELAKLTVEKDKSKKEGELKVLREQMRGLLKGQSDKTTELVRNREELDNLRKRYDELLVDKKKDGDSRHEKLLELESTKQRLDDVMRIKEQEALLHQKDADAWRRKDEESQEELKKVSGRLAEMVIEVEGRNDVMKALNETIEKLKEADEVSGLAIEGAKKKIGDLEKELEKYTDLETKKESAEKELNALKSLTKDLEERMRKQEAATAAEEEMEKVEELERQLAEVNAHLEKVVEEADLEIEALSKDLEEAKVHCVDIATEAEDKISSLEQEIEELNRIPEALQQAAESRINELTNALDVVKTAAEEKITHLESMLVDTKDYAEKQVNGAESELKKLEMQMKVEEARAAATVAAASERVAVLEKQLRAFEALKRHKAQDESDLQLLKSHVVKIERIALQYLPLEDSGMLIAIDELKKSHLETQQKHKKRRKKEMILAEKSGVQL</sequence>
<reference evidence="3 4" key="1">
    <citation type="submission" date="2023-08" db="EMBL/GenBank/DDBJ databases">
        <authorList>
            <person name="Palmer J.M."/>
        </authorList>
    </citation>
    <scope>NUCLEOTIDE SEQUENCE [LARGE SCALE GENOMIC DNA]</scope>
    <source>
        <strain evidence="3 4">TWF481</strain>
    </source>
</reference>
<feature type="compositionally biased region" description="Pro residues" evidence="2">
    <location>
        <begin position="199"/>
        <end position="210"/>
    </location>
</feature>
<dbReference type="PANTHER" id="PTHR23159">
    <property type="entry name" value="CENTROSOMAL PROTEIN 2"/>
    <property type="match status" value="1"/>
</dbReference>
<keyword evidence="1" id="KW-0175">Coiled coil</keyword>
<evidence type="ECO:0000256" key="2">
    <source>
        <dbReference type="SAM" id="MobiDB-lite"/>
    </source>
</evidence>
<accession>A0AAV9W9F4</accession>
<feature type="coiled-coil region" evidence="1">
    <location>
        <begin position="1162"/>
        <end position="1214"/>
    </location>
</feature>
<feature type="coiled-coil region" evidence="1">
    <location>
        <begin position="969"/>
        <end position="1128"/>
    </location>
</feature>
<feature type="compositionally biased region" description="Low complexity" evidence="2">
    <location>
        <begin position="211"/>
        <end position="220"/>
    </location>
</feature>
<gene>
    <name evidence="3" type="ORF">TWF481_006752</name>
</gene>
<evidence type="ECO:0000313" key="3">
    <source>
        <dbReference type="EMBL" id="KAK6504814.1"/>
    </source>
</evidence>
<organism evidence="3 4">
    <name type="scientific">Arthrobotrys musiformis</name>
    <dbReference type="NCBI Taxonomy" id="47236"/>
    <lineage>
        <taxon>Eukaryota</taxon>
        <taxon>Fungi</taxon>
        <taxon>Dikarya</taxon>
        <taxon>Ascomycota</taxon>
        <taxon>Pezizomycotina</taxon>
        <taxon>Orbiliomycetes</taxon>
        <taxon>Orbiliales</taxon>
        <taxon>Orbiliaceae</taxon>
        <taxon>Arthrobotrys</taxon>
    </lineage>
</organism>
<evidence type="ECO:0000313" key="4">
    <source>
        <dbReference type="Proteomes" id="UP001370758"/>
    </source>
</evidence>
<feature type="region of interest" description="Disordered" evidence="2">
    <location>
        <begin position="787"/>
        <end position="819"/>
    </location>
</feature>
<feature type="region of interest" description="Disordered" evidence="2">
    <location>
        <begin position="569"/>
        <end position="620"/>
    </location>
</feature>
<keyword evidence="4" id="KW-1185">Reference proteome</keyword>
<evidence type="ECO:0000256" key="1">
    <source>
        <dbReference type="SAM" id="Coils"/>
    </source>
</evidence>
<feature type="compositionally biased region" description="Polar residues" evidence="2">
    <location>
        <begin position="583"/>
        <end position="608"/>
    </location>
</feature>
<name>A0AAV9W9F4_9PEZI</name>
<dbReference type="Proteomes" id="UP001370758">
    <property type="component" value="Unassembled WGS sequence"/>
</dbReference>
<feature type="coiled-coil region" evidence="1">
    <location>
        <begin position="449"/>
        <end position="476"/>
    </location>
</feature>
<feature type="region of interest" description="Disordered" evidence="2">
    <location>
        <begin position="174"/>
        <end position="230"/>
    </location>
</feature>
<comment type="caution">
    <text evidence="3">The sequence shown here is derived from an EMBL/GenBank/DDBJ whole genome shotgun (WGS) entry which is preliminary data.</text>
</comment>
<feature type="region of interest" description="Disordered" evidence="2">
    <location>
        <begin position="1"/>
        <end position="43"/>
    </location>
</feature>
<feature type="coiled-coil region" evidence="1">
    <location>
        <begin position="881"/>
        <end position="933"/>
    </location>
</feature>
<feature type="region of interest" description="Disordered" evidence="2">
    <location>
        <begin position="63"/>
        <end position="142"/>
    </location>
</feature>
<feature type="compositionally biased region" description="Basic and acidic residues" evidence="2">
    <location>
        <begin position="808"/>
        <end position="819"/>
    </location>
</feature>
<protein>
    <submittedName>
        <fullName evidence="3">Uncharacterized protein</fullName>
    </submittedName>
</protein>